<dbReference type="RefSeq" id="WP_343750917.1">
    <property type="nucleotide sequence ID" value="NZ_BAAADM010000008.1"/>
</dbReference>
<evidence type="ECO:0000256" key="2">
    <source>
        <dbReference type="SAM" id="SignalP"/>
    </source>
</evidence>
<proteinExistence type="predicted"/>
<feature type="compositionally biased region" description="Basic and acidic residues" evidence="1">
    <location>
        <begin position="35"/>
        <end position="52"/>
    </location>
</feature>
<feature type="chain" id="PRO_5047279623" evidence="2">
    <location>
        <begin position="22"/>
        <end position="337"/>
    </location>
</feature>
<keyword evidence="6" id="KW-1185">Reference proteome</keyword>
<dbReference type="InterPro" id="IPR003709">
    <property type="entry name" value="VanY-like_core_dom"/>
</dbReference>
<dbReference type="Gene3D" id="3.30.1380.10">
    <property type="match status" value="1"/>
</dbReference>
<evidence type="ECO:0000313" key="6">
    <source>
        <dbReference type="Proteomes" id="UP001501459"/>
    </source>
</evidence>
<dbReference type="InterPro" id="IPR002477">
    <property type="entry name" value="Peptidoglycan-bd-like"/>
</dbReference>
<dbReference type="InterPro" id="IPR052179">
    <property type="entry name" value="DD-CPase-like"/>
</dbReference>
<dbReference type="InterPro" id="IPR036366">
    <property type="entry name" value="PGBDSf"/>
</dbReference>
<reference evidence="5 6" key="1">
    <citation type="journal article" date="2019" name="Int. J. Syst. Evol. Microbiol.">
        <title>The Global Catalogue of Microorganisms (GCM) 10K type strain sequencing project: providing services to taxonomists for standard genome sequencing and annotation.</title>
        <authorList>
            <consortium name="The Broad Institute Genomics Platform"/>
            <consortium name="The Broad Institute Genome Sequencing Center for Infectious Disease"/>
            <person name="Wu L."/>
            <person name="Ma J."/>
        </authorList>
    </citation>
    <scope>NUCLEOTIDE SEQUENCE [LARGE SCALE GENOMIC DNA]</scope>
    <source>
        <strain evidence="5 6">JCM 12149</strain>
    </source>
</reference>
<comment type="caution">
    <text evidence="5">The sequence shown here is derived from an EMBL/GenBank/DDBJ whole genome shotgun (WGS) entry which is preliminary data.</text>
</comment>
<dbReference type="PANTHER" id="PTHR34385">
    <property type="entry name" value="D-ALANYL-D-ALANINE CARBOXYPEPTIDASE"/>
    <property type="match status" value="1"/>
</dbReference>
<dbReference type="InterPro" id="IPR058193">
    <property type="entry name" value="VanY/YodJ_core_dom"/>
</dbReference>
<dbReference type="InterPro" id="IPR009045">
    <property type="entry name" value="Zn_M74/Hedgehog-like"/>
</dbReference>
<dbReference type="Gene3D" id="1.10.101.10">
    <property type="entry name" value="PGBD-like superfamily/PGBD"/>
    <property type="match status" value="1"/>
</dbReference>
<keyword evidence="2" id="KW-0732">Signal</keyword>
<name>A0ABN0Z3Q4_9BACI</name>
<feature type="domain" description="Peptidoglycan binding-like" evidence="3">
    <location>
        <begin position="65"/>
        <end position="121"/>
    </location>
</feature>
<accession>A0ABN0Z3Q4</accession>
<dbReference type="SUPFAM" id="SSF47090">
    <property type="entry name" value="PGBD-like"/>
    <property type="match status" value="1"/>
</dbReference>
<dbReference type="PANTHER" id="PTHR34385:SF1">
    <property type="entry name" value="PEPTIDOGLYCAN L-ALANYL-D-GLUTAMATE ENDOPEPTIDASE CWLK"/>
    <property type="match status" value="1"/>
</dbReference>
<feature type="signal peptide" evidence="2">
    <location>
        <begin position="1"/>
        <end position="21"/>
    </location>
</feature>
<dbReference type="CDD" id="cd14852">
    <property type="entry name" value="LD-carboxypeptidase"/>
    <property type="match status" value="1"/>
</dbReference>
<dbReference type="Pfam" id="PF02557">
    <property type="entry name" value="VanY"/>
    <property type="match status" value="1"/>
</dbReference>
<protein>
    <submittedName>
        <fullName evidence="5">LD-carboxypeptidase LdcB</fullName>
    </submittedName>
</protein>
<dbReference type="SUPFAM" id="SSF55166">
    <property type="entry name" value="Hedgehog/DD-peptidase"/>
    <property type="match status" value="1"/>
</dbReference>
<gene>
    <name evidence="5" type="primary">ldcB</name>
    <name evidence="5" type="ORF">GCM10008983_04630</name>
</gene>
<evidence type="ECO:0000259" key="3">
    <source>
        <dbReference type="Pfam" id="PF01471"/>
    </source>
</evidence>
<dbReference type="Proteomes" id="UP001501459">
    <property type="component" value="Unassembled WGS sequence"/>
</dbReference>
<evidence type="ECO:0000313" key="5">
    <source>
        <dbReference type="EMBL" id="GAA0431197.1"/>
    </source>
</evidence>
<organism evidence="5 6">
    <name type="scientific">Lentibacillus halophilus</name>
    <dbReference type="NCBI Taxonomy" id="295065"/>
    <lineage>
        <taxon>Bacteria</taxon>
        <taxon>Bacillati</taxon>
        <taxon>Bacillota</taxon>
        <taxon>Bacilli</taxon>
        <taxon>Bacillales</taxon>
        <taxon>Bacillaceae</taxon>
        <taxon>Lentibacillus</taxon>
    </lineage>
</organism>
<dbReference type="PROSITE" id="PS51257">
    <property type="entry name" value="PROKAR_LIPOPROTEIN"/>
    <property type="match status" value="1"/>
</dbReference>
<evidence type="ECO:0000259" key="4">
    <source>
        <dbReference type="Pfam" id="PF02557"/>
    </source>
</evidence>
<evidence type="ECO:0000256" key="1">
    <source>
        <dbReference type="SAM" id="MobiDB-lite"/>
    </source>
</evidence>
<dbReference type="InterPro" id="IPR036365">
    <property type="entry name" value="PGBD-like_sf"/>
</dbReference>
<feature type="region of interest" description="Disordered" evidence="1">
    <location>
        <begin position="26"/>
        <end position="64"/>
    </location>
</feature>
<dbReference type="Pfam" id="PF01471">
    <property type="entry name" value="PG_binding_1"/>
    <property type="match status" value="1"/>
</dbReference>
<sequence>MFYKSLTAIFILFNLTFLTTACNGSPDNNGSADHTPTDKTDNQKKDRPKDTSIDLPQEQLQKTDQGQAVKTLQKALNNAGYSISDNGTFDRETTWALTDFQLQQDSLTATGIYNEPTRNALQKKLDETDAVKAGAVLRKPDEKPTAVGNPHDILALVNKDNRLPGDFVPRNLTVPDVRFPFDDFLPKKQMRKVAAQALEDMFQAANNNDLELFAQSGYRSYERQDAIFASNVRERGEEAANKVSAKPGESEHQTGLTMDVTSPDVNYRLVTDFGQTDEGQWIKQHASEYGFIIRYPKGKQAITKYQYEPWHLRYVGQKAATAIMKQDITLEEYLGEA</sequence>
<dbReference type="EMBL" id="BAAADM010000008">
    <property type="protein sequence ID" value="GAA0431197.1"/>
    <property type="molecule type" value="Genomic_DNA"/>
</dbReference>
<feature type="domain" description="D-alanyl-D-alanine carboxypeptidase-like core" evidence="4">
    <location>
        <begin position="188"/>
        <end position="316"/>
    </location>
</feature>